<dbReference type="eggNOG" id="COG0663">
    <property type="taxonomic scope" value="Bacteria"/>
</dbReference>
<accession>D5EQL8</accession>
<dbReference type="SUPFAM" id="SSF51161">
    <property type="entry name" value="Trimeric LpxA-like enzymes"/>
    <property type="match status" value="1"/>
</dbReference>
<dbReference type="KEGG" id="caa:Caka_2819"/>
<dbReference type="HOGENOM" id="CLU_064827_4_1_0"/>
<name>D5EQL8_CORAD</name>
<evidence type="ECO:0000313" key="2">
    <source>
        <dbReference type="Proteomes" id="UP000000925"/>
    </source>
</evidence>
<keyword evidence="2" id="KW-1185">Reference proteome</keyword>
<dbReference type="InterPro" id="IPR047324">
    <property type="entry name" value="LbH_gamma_CA-like"/>
</dbReference>
<evidence type="ECO:0000313" key="1">
    <source>
        <dbReference type="EMBL" id="ADE55832.1"/>
    </source>
</evidence>
<dbReference type="RefSeq" id="WP_013044554.1">
    <property type="nucleotide sequence ID" value="NC_014008.1"/>
</dbReference>
<organism evidence="1 2">
    <name type="scientific">Coraliomargarita akajimensis (strain DSM 45221 / IAM 15411 / JCM 23193 / KCTC 12865 / 04OKA010-24)</name>
    <dbReference type="NCBI Taxonomy" id="583355"/>
    <lineage>
        <taxon>Bacteria</taxon>
        <taxon>Pseudomonadati</taxon>
        <taxon>Verrucomicrobiota</taxon>
        <taxon>Opitutia</taxon>
        <taxon>Puniceicoccales</taxon>
        <taxon>Coraliomargaritaceae</taxon>
        <taxon>Coraliomargarita</taxon>
    </lineage>
</organism>
<dbReference type="PANTHER" id="PTHR13061:SF29">
    <property type="entry name" value="GAMMA CARBONIC ANHYDRASE-LIKE 1, MITOCHONDRIAL-RELATED"/>
    <property type="match status" value="1"/>
</dbReference>
<dbReference type="OrthoDB" id="9803036at2"/>
<dbReference type="InterPro" id="IPR001451">
    <property type="entry name" value="Hexapep"/>
</dbReference>
<dbReference type="AlphaFoldDB" id="D5EQL8"/>
<dbReference type="Pfam" id="PF00132">
    <property type="entry name" value="Hexapep"/>
    <property type="match status" value="1"/>
</dbReference>
<dbReference type="STRING" id="583355.Caka_2819"/>
<dbReference type="Gene3D" id="2.160.10.10">
    <property type="entry name" value="Hexapeptide repeat proteins"/>
    <property type="match status" value="1"/>
</dbReference>
<proteinExistence type="predicted"/>
<dbReference type="InterPro" id="IPR050484">
    <property type="entry name" value="Transf_Hexapept/Carb_Anhydrase"/>
</dbReference>
<sequence length="178" mass="18699">MTLEERLDTYLDQQPEVHDSAYVAKGAIVIGACTLGKNSSIWHGAVLRGDINTIEVGEGSNVQDGTMVHLADNYGVKIGNYVTIGHAAMIHACEIGDECLIGMSATILDGAVIGEQSIVGAGALVTKGTIVPPGSLVLGSPAKVVKQLSPEQRAELKSWADKYVKVSRGHKSRFGSSL</sequence>
<protein>
    <submittedName>
        <fullName evidence="1">Carbonic anhydrase</fullName>
    </submittedName>
</protein>
<dbReference type="PANTHER" id="PTHR13061">
    <property type="entry name" value="DYNACTIN SUBUNIT P25"/>
    <property type="match status" value="1"/>
</dbReference>
<dbReference type="Proteomes" id="UP000000925">
    <property type="component" value="Chromosome"/>
</dbReference>
<dbReference type="EMBL" id="CP001998">
    <property type="protein sequence ID" value="ADE55832.1"/>
    <property type="molecule type" value="Genomic_DNA"/>
</dbReference>
<reference evidence="1 2" key="1">
    <citation type="journal article" date="2010" name="Stand. Genomic Sci.">
        <title>Complete genome sequence of Coraliomargarita akajimensis type strain (04OKA010-24).</title>
        <authorList>
            <person name="Mavromatis K."/>
            <person name="Abt B."/>
            <person name="Brambilla E."/>
            <person name="Lapidus A."/>
            <person name="Copeland A."/>
            <person name="Deshpande S."/>
            <person name="Nolan M."/>
            <person name="Lucas S."/>
            <person name="Tice H."/>
            <person name="Cheng J.F."/>
            <person name="Han C."/>
            <person name="Detter J.C."/>
            <person name="Woyke T."/>
            <person name="Goodwin L."/>
            <person name="Pitluck S."/>
            <person name="Held B."/>
            <person name="Brettin T."/>
            <person name="Tapia R."/>
            <person name="Ivanova N."/>
            <person name="Mikhailova N."/>
            <person name="Pati A."/>
            <person name="Liolios K."/>
            <person name="Chen A."/>
            <person name="Palaniappan K."/>
            <person name="Land M."/>
            <person name="Hauser L."/>
            <person name="Chang Y.J."/>
            <person name="Jeffries C.D."/>
            <person name="Rohde M."/>
            <person name="Goker M."/>
            <person name="Bristow J."/>
            <person name="Eisen J.A."/>
            <person name="Markowitz V."/>
            <person name="Hugenholtz P."/>
            <person name="Klenk H.P."/>
            <person name="Kyrpides N.C."/>
        </authorList>
    </citation>
    <scope>NUCLEOTIDE SEQUENCE [LARGE SCALE GENOMIC DNA]</scope>
    <source>
        <strain evidence="2">DSM 45221 / IAM 15411 / JCM 23193 / KCTC 12865</strain>
    </source>
</reference>
<dbReference type="CDD" id="cd04645">
    <property type="entry name" value="LbH_gamma_CA_like"/>
    <property type="match status" value="1"/>
</dbReference>
<dbReference type="InterPro" id="IPR011004">
    <property type="entry name" value="Trimer_LpxA-like_sf"/>
</dbReference>
<gene>
    <name evidence="1" type="ordered locus">Caka_2819</name>
</gene>